<evidence type="ECO:0000313" key="2">
    <source>
        <dbReference type="Proteomes" id="UP001056120"/>
    </source>
</evidence>
<reference evidence="2" key="1">
    <citation type="journal article" date="2022" name="Mol. Ecol. Resour.">
        <title>The genomes of chicory, endive, great burdock and yacon provide insights into Asteraceae palaeo-polyploidization history and plant inulin production.</title>
        <authorList>
            <person name="Fan W."/>
            <person name="Wang S."/>
            <person name="Wang H."/>
            <person name="Wang A."/>
            <person name="Jiang F."/>
            <person name="Liu H."/>
            <person name="Zhao H."/>
            <person name="Xu D."/>
            <person name="Zhang Y."/>
        </authorList>
    </citation>
    <scope>NUCLEOTIDE SEQUENCE [LARGE SCALE GENOMIC DNA]</scope>
    <source>
        <strain evidence="2">cv. Yunnan</strain>
    </source>
</reference>
<evidence type="ECO:0000313" key="1">
    <source>
        <dbReference type="EMBL" id="KAI3825148.1"/>
    </source>
</evidence>
<organism evidence="1 2">
    <name type="scientific">Smallanthus sonchifolius</name>
    <dbReference type="NCBI Taxonomy" id="185202"/>
    <lineage>
        <taxon>Eukaryota</taxon>
        <taxon>Viridiplantae</taxon>
        <taxon>Streptophyta</taxon>
        <taxon>Embryophyta</taxon>
        <taxon>Tracheophyta</taxon>
        <taxon>Spermatophyta</taxon>
        <taxon>Magnoliopsida</taxon>
        <taxon>eudicotyledons</taxon>
        <taxon>Gunneridae</taxon>
        <taxon>Pentapetalae</taxon>
        <taxon>asterids</taxon>
        <taxon>campanulids</taxon>
        <taxon>Asterales</taxon>
        <taxon>Asteraceae</taxon>
        <taxon>Asteroideae</taxon>
        <taxon>Heliantheae alliance</taxon>
        <taxon>Millerieae</taxon>
        <taxon>Smallanthus</taxon>
    </lineage>
</organism>
<comment type="caution">
    <text evidence="1">The sequence shown here is derived from an EMBL/GenBank/DDBJ whole genome shotgun (WGS) entry which is preliminary data.</text>
</comment>
<gene>
    <name evidence="1" type="ORF">L1987_06624</name>
</gene>
<sequence>MNCYDIQFTLYTGPRNTDFMIDFHRCSCPGALRDDLEGGLLISATGAAPLTSSGDVDVVSVETVAAKMQSLFHYAL</sequence>
<accession>A0ACB9JYN2</accession>
<proteinExistence type="predicted"/>
<keyword evidence="2" id="KW-1185">Reference proteome</keyword>
<dbReference type="Proteomes" id="UP001056120">
    <property type="component" value="Linkage Group LG02"/>
</dbReference>
<protein>
    <submittedName>
        <fullName evidence="1">Uncharacterized protein</fullName>
    </submittedName>
</protein>
<dbReference type="EMBL" id="CM042019">
    <property type="protein sequence ID" value="KAI3825148.1"/>
    <property type="molecule type" value="Genomic_DNA"/>
</dbReference>
<reference evidence="1 2" key="2">
    <citation type="journal article" date="2022" name="Mol. Ecol. Resour.">
        <title>The genomes of chicory, endive, great burdock and yacon provide insights into Asteraceae paleo-polyploidization history and plant inulin production.</title>
        <authorList>
            <person name="Fan W."/>
            <person name="Wang S."/>
            <person name="Wang H."/>
            <person name="Wang A."/>
            <person name="Jiang F."/>
            <person name="Liu H."/>
            <person name="Zhao H."/>
            <person name="Xu D."/>
            <person name="Zhang Y."/>
        </authorList>
    </citation>
    <scope>NUCLEOTIDE SEQUENCE [LARGE SCALE GENOMIC DNA]</scope>
    <source>
        <strain evidence="2">cv. Yunnan</strain>
        <tissue evidence="1">Leaves</tissue>
    </source>
</reference>
<name>A0ACB9JYN2_9ASTR</name>